<comment type="similarity">
    <text evidence="5 22">Belongs to the folylpolyglutamate synthase family.</text>
</comment>
<evidence type="ECO:0000256" key="1">
    <source>
        <dbReference type="ARBA" id="ARBA00001946"/>
    </source>
</evidence>
<evidence type="ECO:0000256" key="15">
    <source>
        <dbReference type="ARBA" id="ARBA00030048"/>
    </source>
</evidence>
<dbReference type="InterPro" id="IPR036565">
    <property type="entry name" value="Mur-like_cat_sf"/>
</dbReference>
<evidence type="ECO:0000256" key="22">
    <source>
        <dbReference type="PIRNR" id="PIRNR001563"/>
    </source>
</evidence>
<dbReference type="EC" id="6.3.2.12" evidence="6"/>
<reference evidence="25 26" key="1">
    <citation type="submission" date="2018-03" db="EMBL/GenBank/DDBJ databases">
        <title>Genomic Encyclopedia of Archaeal and Bacterial Type Strains, Phase II (KMG-II): from individual species to whole genera.</title>
        <authorList>
            <person name="Goeker M."/>
        </authorList>
    </citation>
    <scope>NUCLEOTIDE SEQUENCE [LARGE SCALE GENOMIC DNA]</scope>
    <source>
        <strain evidence="25 26">DSM 28354</strain>
    </source>
</reference>
<dbReference type="GO" id="GO:0046872">
    <property type="term" value="F:metal ion binding"/>
    <property type="evidence" value="ECO:0007669"/>
    <property type="project" value="UniProtKB-KW"/>
</dbReference>
<protein>
    <recommendedName>
        <fullName evidence="8">Dihydrofolate synthase/folylpolyglutamate synthase</fullName>
        <ecNumber evidence="6">6.3.2.12</ecNumber>
        <ecNumber evidence="7">6.3.2.17</ecNumber>
    </recommendedName>
    <alternativeName>
        <fullName evidence="17">Folylpoly-gamma-glutamate synthetase-dihydrofolate synthetase</fullName>
    </alternativeName>
    <alternativeName>
        <fullName evidence="15">Folylpolyglutamate synthetase</fullName>
    </alternativeName>
    <alternativeName>
        <fullName evidence="16">Tetrahydrofolylpolyglutamate synthase</fullName>
    </alternativeName>
</protein>
<dbReference type="GO" id="GO:0005737">
    <property type="term" value="C:cytoplasm"/>
    <property type="evidence" value="ECO:0007669"/>
    <property type="project" value="TreeGrafter"/>
</dbReference>
<evidence type="ECO:0000313" key="26">
    <source>
        <dbReference type="Proteomes" id="UP000238375"/>
    </source>
</evidence>
<feature type="domain" description="Mur ligase central" evidence="24">
    <location>
        <begin position="51"/>
        <end position="273"/>
    </location>
</feature>
<comment type="catalytic activity">
    <reaction evidence="20">
        <text>(6R)-5,10-methylenetetrahydrofolyl-(gamma-L-Glu)(n) + L-glutamate + ATP = (6R)-5,10-methylenetetrahydrofolyl-(gamma-L-Glu)(n+1) + ADP + phosphate + H(+)</text>
        <dbReference type="Rhea" id="RHEA:51912"/>
        <dbReference type="Rhea" id="RHEA-COMP:13257"/>
        <dbReference type="Rhea" id="RHEA-COMP:13258"/>
        <dbReference type="ChEBI" id="CHEBI:15378"/>
        <dbReference type="ChEBI" id="CHEBI:29985"/>
        <dbReference type="ChEBI" id="CHEBI:30616"/>
        <dbReference type="ChEBI" id="CHEBI:43474"/>
        <dbReference type="ChEBI" id="CHEBI:136572"/>
        <dbReference type="ChEBI" id="CHEBI:456216"/>
        <dbReference type="EC" id="6.3.2.17"/>
    </reaction>
</comment>
<dbReference type="InterPro" id="IPR001645">
    <property type="entry name" value="Folylpolyglutamate_synth"/>
</dbReference>
<evidence type="ECO:0000259" key="24">
    <source>
        <dbReference type="Pfam" id="PF08245"/>
    </source>
</evidence>
<evidence type="ECO:0000256" key="14">
    <source>
        <dbReference type="ARBA" id="ARBA00022909"/>
    </source>
</evidence>
<comment type="catalytic activity">
    <reaction evidence="18">
        <text>(6S)-5,6,7,8-tetrahydrofolyl-(gamma-L-Glu)(n) + L-glutamate + ATP = (6S)-5,6,7,8-tetrahydrofolyl-(gamma-L-Glu)(n+1) + ADP + phosphate + H(+)</text>
        <dbReference type="Rhea" id="RHEA:10580"/>
        <dbReference type="Rhea" id="RHEA-COMP:14738"/>
        <dbReference type="Rhea" id="RHEA-COMP:14740"/>
        <dbReference type="ChEBI" id="CHEBI:15378"/>
        <dbReference type="ChEBI" id="CHEBI:29985"/>
        <dbReference type="ChEBI" id="CHEBI:30616"/>
        <dbReference type="ChEBI" id="CHEBI:43474"/>
        <dbReference type="ChEBI" id="CHEBI:141005"/>
        <dbReference type="ChEBI" id="CHEBI:456216"/>
        <dbReference type="EC" id="6.3.2.17"/>
    </reaction>
</comment>
<dbReference type="EC" id="6.3.2.17" evidence="7"/>
<evidence type="ECO:0000256" key="17">
    <source>
        <dbReference type="ARBA" id="ARBA00032510"/>
    </source>
</evidence>
<comment type="function">
    <text evidence="2">Functions in two distinct reactions of the de novo folate biosynthetic pathway. Catalyzes the addition of a glutamate residue to dihydropteroate (7,8-dihydropteroate or H2Pte) to form dihydrofolate (7,8-dihydrofolate monoglutamate or H2Pte-Glu). Also catalyzes successive additions of L-glutamate to tetrahydrofolate or 10-formyltetrahydrofolate or 5,10-methylenetetrahydrofolate, leading to folylpolyglutamate derivatives.</text>
</comment>
<dbReference type="SUPFAM" id="SSF53244">
    <property type="entry name" value="MurD-like peptide ligases, peptide-binding domain"/>
    <property type="match status" value="1"/>
</dbReference>
<evidence type="ECO:0000256" key="16">
    <source>
        <dbReference type="ARBA" id="ARBA00030592"/>
    </source>
</evidence>
<keyword evidence="14" id="KW-0289">Folate biosynthesis</keyword>
<dbReference type="GO" id="GO:0008841">
    <property type="term" value="F:dihydrofolate synthase activity"/>
    <property type="evidence" value="ECO:0007669"/>
    <property type="project" value="UniProtKB-EC"/>
</dbReference>
<evidence type="ECO:0000256" key="10">
    <source>
        <dbReference type="ARBA" id="ARBA00022723"/>
    </source>
</evidence>
<keyword evidence="12 22" id="KW-0067">ATP-binding</keyword>
<dbReference type="Gene3D" id="3.90.190.20">
    <property type="entry name" value="Mur ligase, C-terminal domain"/>
    <property type="match status" value="1"/>
</dbReference>
<evidence type="ECO:0000256" key="4">
    <source>
        <dbReference type="ARBA" id="ARBA00005150"/>
    </source>
</evidence>
<comment type="cofactor">
    <cofactor evidence="1">
        <name>Mg(2+)</name>
        <dbReference type="ChEBI" id="CHEBI:18420"/>
    </cofactor>
</comment>
<dbReference type="AlphaFoldDB" id="A0A2T0TNT5"/>
<dbReference type="GO" id="GO:0004326">
    <property type="term" value="F:tetrahydrofolylpolyglutamate synthase activity"/>
    <property type="evidence" value="ECO:0007669"/>
    <property type="project" value="UniProtKB-EC"/>
</dbReference>
<dbReference type="GO" id="GO:0046656">
    <property type="term" value="P:folic acid biosynthetic process"/>
    <property type="evidence" value="ECO:0007669"/>
    <property type="project" value="UniProtKB-KW"/>
</dbReference>
<dbReference type="EMBL" id="PVTE01000001">
    <property type="protein sequence ID" value="PRY47301.1"/>
    <property type="molecule type" value="Genomic_DNA"/>
</dbReference>
<dbReference type="Pfam" id="PF02875">
    <property type="entry name" value="Mur_ligase_C"/>
    <property type="match status" value="1"/>
</dbReference>
<comment type="catalytic activity">
    <reaction evidence="19">
        <text>10-formyltetrahydrofolyl-(gamma-L-Glu)(n) + L-glutamate + ATP = 10-formyltetrahydrofolyl-(gamma-L-Glu)(n+1) + ADP + phosphate + H(+)</text>
        <dbReference type="Rhea" id="RHEA:51904"/>
        <dbReference type="Rhea" id="RHEA-COMP:13088"/>
        <dbReference type="Rhea" id="RHEA-COMP:14300"/>
        <dbReference type="ChEBI" id="CHEBI:15378"/>
        <dbReference type="ChEBI" id="CHEBI:29985"/>
        <dbReference type="ChEBI" id="CHEBI:30616"/>
        <dbReference type="ChEBI" id="CHEBI:43474"/>
        <dbReference type="ChEBI" id="CHEBI:134413"/>
        <dbReference type="ChEBI" id="CHEBI:456216"/>
        <dbReference type="EC" id="6.3.2.17"/>
    </reaction>
</comment>
<evidence type="ECO:0000256" key="3">
    <source>
        <dbReference type="ARBA" id="ARBA00004799"/>
    </source>
</evidence>
<feature type="domain" description="Mur ligase C-terminal" evidence="23">
    <location>
        <begin position="305"/>
        <end position="422"/>
    </location>
</feature>
<keyword evidence="26" id="KW-1185">Reference proteome</keyword>
<name>A0A2T0TNT5_9BACT</name>
<evidence type="ECO:0000256" key="2">
    <source>
        <dbReference type="ARBA" id="ARBA00002714"/>
    </source>
</evidence>
<keyword evidence="10" id="KW-0479">Metal-binding</keyword>
<keyword evidence="11 22" id="KW-0547">Nucleotide-binding</keyword>
<evidence type="ECO:0000256" key="13">
    <source>
        <dbReference type="ARBA" id="ARBA00022842"/>
    </source>
</evidence>
<dbReference type="PROSITE" id="PS01012">
    <property type="entry name" value="FOLYLPOLYGLU_SYNT_2"/>
    <property type="match status" value="1"/>
</dbReference>
<comment type="pathway">
    <text evidence="4">Cofactor biosynthesis; tetrahydrofolylpolyglutamate biosynthesis.</text>
</comment>
<keyword evidence="13" id="KW-0460">Magnesium</keyword>
<evidence type="ECO:0000256" key="7">
    <source>
        <dbReference type="ARBA" id="ARBA00013025"/>
    </source>
</evidence>
<sequence>MQYSEAIDYLYSRLPVFHRIGAKALKPGLGNTLRLCEALGNPQHQFRSIHVAGTNGKGSSSHMLAAVYQSAGYRVGLYTSPHLQSFTERIRISGVPIAEERVAQFVVDNQALIEAIEPSFFEVTVAMAFAYFARQQVDLAIIEVGLGGRLDSTNVITPAVSLITNIGYDHTDILGDTLAKIATEKAGIIKPGVPVVISETQPETEPVFCQIANSVGADITFADQQWQLTDTGLLNGKRQVTVGETGANLPFSETTLSLDLLGSYQLRNLAGVLSTVNRVAATWPVTTAQLAEGLANVTRLTGLKGRFQTLQERPRVIVDTAHNEPGLAALFASVGSLAYQYLHVVVGFVADKDRLPALRQLPREARYYFCQAESPRALPVAVLQQEAAELGLIGTAFSDVNSALNASLGEAQSDDLIVVTGSNYTIAELTNL</sequence>
<comment type="pathway">
    <text evidence="3">Cofactor biosynthesis; tetrahydrofolate biosynthesis; 7,8-dihydrofolate from 2-amino-4-hydroxy-6-hydroxymethyl-7,8-dihydropteridine diphosphate and 4-aminobenzoate: step 2/2.</text>
</comment>
<evidence type="ECO:0000256" key="9">
    <source>
        <dbReference type="ARBA" id="ARBA00022598"/>
    </source>
</evidence>
<dbReference type="InterPro" id="IPR018109">
    <property type="entry name" value="Folylpolyglutamate_synth_CS"/>
</dbReference>
<accession>A0A2T0TNT5</accession>
<evidence type="ECO:0000256" key="11">
    <source>
        <dbReference type="ARBA" id="ARBA00022741"/>
    </source>
</evidence>
<evidence type="ECO:0000313" key="25">
    <source>
        <dbReference type="EMBL" id="PRY47301.1"/>
    </source>
</evidence>
<dbReference type="OrthoDB" id="9809356at2"/>
<dbReference type="SUPFAM" id="SSF53623">
    <property type="entry name" value="MurD-like peptide ligases, catalytic domain"/>
    <property type="match status" value="1"/>
</dbReference>
<dbReference type="GO" id="GO:0005524">
    <property type="term" value="F:ATP binding"/>
    <property type="evidence" value="ECO:0007669"/>
    <property type="project" value="UniProtKB-KW"/>
</dbReference>
<evidence type="ECO:0000256" key="19">
    <source>
        <dbReference type="ARBA" id="ARBA00047808"/>
    </source>
</evidence>
<dbReference type="RefSeq" id="WP_106136035.1">
    <property type="nucleotide sequence ID" value="NZ_PVTE01000001.1"/>
</dbReference>
<dbReference type="NCBIfam" id="TIGR01499">
    <property type="entry name" value="folC"/>
    <property type="match status" value="1"/>
</dbReference>
<keyword evidence="9 22" id="KW-0436">Ligase</keyword>
<dbReference type="Gene3D" id="3.40.1190.10">
    <property type="entry name" value="Mur-like, catalytic domain"/>
    <property type="match status" value="1"/>
</dbReference>
<evidence type="ECO:0000259" key="23">
    <source>
        <dbReference type="Pfam" id="PF02875"/>
    </source>
</evidence>
<evidence type="ECO:0000256" key="5">
    <source>
        <dbReference type="ARBA" id="ARBA00008276"/>
    </source>
</evidence>
<evidence type="ECO:0000256" key="12">
    <source>
        <dbReference type="ARBA" id="ARBA00022840"/>
    </source>
</evidence>
<dbReference type="InterPro" id="IPR004101">
    <property type="entry name" value="Mur_ligase_C"/>
</dbReference>
<dbReference type="Proteomes" id="UP000238375">
    <property type="component" value="Unassembled WGS sequence"/>
</dbReference>
<dbReference type="FunFam" id="3.40.1190.10:FF:000011">
    <property type="entry name" value="Folylpolyglutamate synthase/dihydrofolate synthase"/>
    <property type="match status" value="1"/>
</dbReference>
<comment type="caution">
    <text evidence="25">The sequence shown here is derived from an EMBL/GenBank/DDBJ whole genome shotgun (WGS) entry which is preliminary data.</text>
</comment>
<dbReference type="InterPro" id="IPR036615">
    <property type="entry name" value="Mur_ligase_C_dom_sf"/>
</dbReference>
<dbReference type="InterPro" id="IPR013221">
    <property type="entry name" value="Mur_ligase_cen"/>
</dbReference>
<comment type="catalytic activity">
    <reaction evidence="21">
        <text>7,8-dihydropteroate + L-glutamate + ATP = 7,8-dihydrofolate + ADP + phosphate + H(+)</text>
        <dbReference type="Rhea" id="RHEA:23584"/>
        <dbReference type="ChEBI" id="CHEBI:15378"/>
        <dbReference type="ChEBI" id="CHEBI:17839"/>
        <dbReference type="ChEBI" id="CHEBI:29985"/>
        <dbReference type="ChEBI" id="CHEBI:30616"/>
        <dbReference type="ChEBI" id="CHEBI:43474"/>
        <dbReference type="ChEBI" id="CHEBI:57451"/>
        <dbReference type="ChEBI" id="CHEBI:456216"/>
        <dbReference type="EC" id="6.3.2.12"/>
    </reaction>
</comment>
<dbReference type="PANTHER" id="PTHR11136">
    <property type="entry name" value="FOLYLPOLYGLUTAMATE SYNTHASE-RELATED"/>
    <property type="match status" value="1"/>
</dbReference>
<gene>
    <name evidence="25" type="ORF">CLV58_101369</name>
</gene>
<evidence type="ECO:0000256" key="21">
    <source>
        <dbReference type="ARBA" id="ARBA00049161"/>
    </source>
</evidence>
<organism evidence="25 26">
    <name type="scientific">Spirosoma oryzae</name>
    <dbReference type="NCBI Taxonomy" id="1469603"/>
    <lineage>
        <taxon>Bacteria</taxon>
        <taxon>Pseudomonadati</taxon>
        <taxon>Bacteroidota</taxon>
        <taxon>Cytophagia</taxon>
        <taxon>Cytophagales</taxon>
        <taxon>Cytophagaceae</taxon>
        <taxon>Spirosoma</taxon>
    </lineage>
</organism>
<evidence type="ECO:0000256" key="8">
    <source>
        <dbReference type="ARBA" id="ARBA00019357"/>
    </source>
</evidence>
<dbReference type="PANTHER" id="PTHR11136:SF0">
    <property type="entry name" value="DIHYDROFOLATE SYNTHETASE-RELATED"/>
    <property type="match status" value="1"/>
</dbReference>
<proteinExistence type="inferred from homology"/>
<evidence type="ECO:0000256" key="18">
    <source>
        <dbReference type="ARBA" id="ARBA00047493"/>
    </source>
</evidence>
<evidence type="ECO:0000256" key="6">
    <source>
        <dbReference type="ARBA" id="ARBA00013023"/>
    </source>
</evidence>
<dbReference type="Pfam" id="PF08245">
    <property type="entry name" value="Mur_ligase_M"/>
    <property type="match status" value="1"/>
</dbReference>
<evidence type="ECO:0000256" key="20">
    <source>
        <dbReference type="ARBA" id="ARBA00049035"/>
    </source>
</evidence>
<dbReference type="PIRSF" id="PIRSF001563">
    <property type="entry name" value="Folylpolyglu_synth"/>
    <property type="match status" value="1"/>
</dbReference>